<accession>A0A813PR34</accession>
<comment type="caution">
    <text evidence="1">The sequence shown here is derived from an EMBL/GenBank/DDBJ whole genome shotgun (WGS) entry which is preliminary data.</text>
</comment>
<proteinExistence type="predicted"/>
<reference evidence="1" key="1">
    <citation type="submission" date="2021-02" db="EMBL/GenBank/DDBJ databases">
        <authorList>
            <person name="Nowell W R."/>
        </authorList>
    </citation>
    <scope>NUCLEOTIDE SEQUENCE</scope>
    <source>
        <strain evidence="1">Ploen Becks lab</strain>
    </source>
</reference>
<dbReference type="AlphaFoldDB" id="A0A813PR34"/>
<dbReference type="Proteomes" id="UP000663879">
    <property type="component" value="Unassembled WGS sequence"/>
</dbReference>
<evidence type="ECO:0000313" key="1">
    <source>
        <dbReference type="EMBL" id="CAF0754160.1"/>
    </source>
</evidence>
<keyword evidence="2" id="KW-1185">Reference proteome</keyword>
<protein>
    <submittedName>
        <fullName evidence="1">Uncharacterized protein</fullName>
    </submittedName>
</protein>
<organism evidence="1 2">
    <name type="scientific">Brachionus calyciflorus</name>
    <dbReference type="NCBI Taxonomy" id="104777"/>
    <lineage>
        <taxon>Eukaryota</taxon>
        <taxon>Metazoa</taxon>
        <taxon>Spiralia</taxon>
        <taxon>Gnathifera</taxon>
        <taxon>Rotifera</taxon>
        <taxon>Eurotatoria</taxon>
        <taxon>Monogononta</taxon>
        <taxon>Pseudotrocha</taxon>
        <taxon>Ploima</taxon>
        <taxon>Brachionidae</taxon>
        <taxon>Brachionus</taxon>
    </lineage>
</organism>
<name>A0A813PR34_9BILA</name>
<gene>
    <name evidence="1" type="ORF">OXX778_LOCUS4082</name>
</gene>
<evidence type="ECO:0000313" key="2">
    <source>
        <dbReference type="Proteomes" id="UP000663879"/>
    </source>
</evidence>
<dbReference type="EMBL" id="CAJNOC010000387">
    <property type="protein sequence ID" value="CAF0754160.1"/>
    <property type="molecule type" value="Genomic_DNA"/>
</dbReference>
<sequence>MCKGIYFDKVLNVSKVTIESIFFDRMLKSWLWQDWIAFACGIDEIYRKYYATLLSIEPGRYCCVLALTRYSVGHKEETCFNTPPKLSFNFTEFKEWVN</sequence>